<dbReference type="GeneID" id="25372036"/>
<dbReference type="RefSeq" id="XP_013339517.1">
    <property type="nucleotide sequence ID" value="XM_013484063.1"/>
</dbReference>
<dbReference type="Pfam" id="PF08766">
    <property type="entry name" value="DEK_C"/>
    <property type="match status" value="1"/>
</dbReference>
<dbReference type="AlphaFoldDB" id="A0A074Y515"/>
<dbReference type="InterPro" id="IPR019835">
    <property type="entry name" value="SWIB_domain"/>
</dbReference>
<dbReference type="Gene3D" id="1.10.10.60">
    <property type="entry name" value="Homeodomain-like"/>
    <property type="match status" value="1"/>
</dbReference>
<reference evidence="4 5" key="1">
    <citation type="journal article" date="2014" name="BMC Genomics">
        <title>Genome sequencing of four Aureobasidium pullulans varieties: biotechnological potential, stress tolerance, and description of new species.</title>
        <authorList>
            <person name="Gostin Ar C."/>
            <person name="Ohm R.A."/>
            <person name="Kogej T."/>
            <person name="Sonjak S."/>
            <person name="Turk M."/>
            <person name="Zajc J."/>
            <person name="Zalar P."/>
            <person name="Grube M."/>
            <person name="Sun H."/>
            <person name="Han J."/>
            <person name="Sharma A."/>
            <person name="Chiniquy J."/>
            <person name="Ngan C.Y."/>
            <person name="Lipzen A."/>
            <person name="Barry K."/>
            <person name="Grigoriev I.V."/>
            <person name="Gunde-Cimerman N."/>
        </authorList>
    </citation>
    <scope>NUCLEOTIDE SEQUENCE [LARGE SCALE GENOMIC DNA]</scope>
    <source>
        <strain evidence="4 5">EXF-2481</strain>
    </source>
</reference>
<dbReference type="SUPFAM" id="SSF47592">
    <property type="entry name" value="SWIB/MDM2 domain"/>
    <property type="match status" value="1"/>
</dbReference>
<dbReference type="SMART" id="SM00151">
    <property type="entry name" value="SWIB"/>
    <property type="match status" value="1"/>
</dbReference>
<feature type="domain" description="DEK-C" evidence="3">
    <location>
        <begin position="2"/>
        <end position="57"/>
    </location>
</feature>
<keyword evidence="5" id="KW-1185">Reference proteome</keyword>
<feature type="compositionally biased region" description="Basic and acidic residues" evidence="1">
    <location>
        <begin position="148"/>
        <end position="166"/>
    </location>
</feature>
<protein>
    <submittedName>
        <fullName evidence="4">Uncharacterized protein</fullName>
    </submittedName>
</protein>
<feature type="domain" description="DM2" evidence="2">
    <location>
        <begin position="167"/>
        <end position="244"/>
    </location>
</feature>
<dbReference type="HOGENOM" id="CLU_046065_1_1_1"/>
<dbReference type="PROSITE" id="PS51925">
    <property type="entry name" value="SWIB_MDM2"/>
    <property type="match status" value="1"/>
</dbReference>
<dbReference type="InterPro" id="IPR014876">
    <property type="entry name" value="DEK_C"/>
</dbReference>
<proteinExistence type="predicted"/>
<evidence type="ECO:0000259" key="3">
    <source>
        <dbReference type="PROSITE" id="PS51998"/>
    </source>
</evidence>
<dbReference type="InParanoid" id="A0A074Y515"/>
<sequence length="285" mass="31452">MSYDEKRYADLIYDILRQSDLDTVSAKKIRNALSEKLGYDVSEHKKEISGLIEGCFDRVTSENANGTNGASPSPDSSPQKRKEPSDESDLSDVVDDRPKKKRKQAAEEDDAAYAARLQREENSRARPTRAGATRKTAPVKRKKKSAAKVKDGSDVETNGEPKERKGGFHKPMNLSEPLAALLGEVQLSRPQTVKKIWEYVKSRDLQDPADKRQIVCDDAMRAVFKVDRVHMFTMNKILNQNLYAAEDVVNPNPAPEATSETAAVAPSESGPPSSSPAPKLESSPQ</sequence>
<accession>A0A074Y515</accession>
<feature type="compositionally biased region" description="Polar residues" evidence="1">
    <location>
        <begin position="61"/>
        <end position="77"/>
    </location>
</feature>
<evidence type="ECO:0000313" key="4">
    <source>
        <dbReference type="EMBL" id="KEQ91034.1"/>
    </source>
</evidence>
<evidence type="ECO:0000313" key="5">
    <source>
        <dbReference type="Proteomes" id="UP000030641"/>
    </source>
</evidence>
<name>A0A074Y515_AURSE</name>
<evidence type="ECO:0000256" key="1">
    <source>
        <dbReference type="SAM" id="MobiDB-lite"/>
    </source>
</evidence>
<dbReference type="OrthoDB" id="10251073at2759"/>
<dbReference type="CDD" id="cd10567">
    <property type="entry name" value="SWIB-MDM2_like"/>
    <property type="match status" value="1"/>
</dbReference>
<dbReference type="OMA" id="KVWQYIR"/>
<dbReference type="InterPro" id="IPR036885">
    <property type="entry name" value="SWIB_MDM2_dom_sf"/>
</dbReference>
<organism evidence="4 5">
    <name type="scientific">Aureobasidium subglaciale (strain EXF-2481)</name>
    <name type="common">Aureobasidium pullulans var. subglaciale</name>
    <dbReference type="NCBI Taxonomy" id="1043005"/>
    <lineage>
        <taxon>Eukaryota</taxon>
        <taxon>Fungi</taxon>
        <taxon>Dikarya</taxon>
        <taxon>Ascomycota</taxon>
        <taxon>Pezizomycotina</taxon>
        <taxon>Dothideomycetes</taxon>
        <taxon>Dothideomycetidae</taxon>
        <taxon>Dothideales</taxon>
        <taxon>Saccotheciaceae</taxon>
        <taxon>Aureobasidium</taxon>
    </lineage>
</organism>
<feature type="compositionally biased region" description="Basic residues" evidence="1">
    <location>
        <begin position="137"/>
        <end position="147"/>
    </location>
</feature>
<feature type="compositionally biased region" description="Low complexity" evidence="1">
    <location>
        <begin position="262"/>
        <end position="278"/>
    </location>
</feature>
<gene>
    <name evidence="4" type="ORF">AUEXF2481DRAFT_8835</name>
</gene>
<dbReference type="PROSITE" id="PS51998">
    <property type="entry name" value="DEK_C"/>
    <property type="match status" value="1"/>
</dbReference>
<feature type="region of interest" description="Disordered" evidence="1">
    <location>
        <begin position="249"/>
        <end position="285"/>
    </location>
</feature>
<dbReference type="EMBL" id="KL584782">
    <property type="protein sequence ID" value="KEQ91034.1"/>
    <property type="molecule type" value="Genomic_DNA"/>
</dbReference>
<dbReference type="InterPro" id="IPR003121">
    <property type="entry name" value="SWIB_MDM2_domain"/>
</dbReference>
<feature type="region of interest" description="Disordered" evidence="1">
    <location>
        <begin position="59"/>
        <end position="172"/>
    </location>
</feature>
<dbReference type="Pfam" id="PF02201">
    <property type="entry name" value="SWIB"/>
    <property type="match status" value="1"/>
</dbReference>
<dbReference type="STRING" id="1043005.A0A074Y515"/>
<evidence type="ECO:0000259" key="2">
    <source>
        <dbReference type="PROSITE" id="PS51925"/>
    </source>
</evidence>
<dbReference type="PANTHER" id="PTHR13844">
    <property type="entry name" value="SWI/SNF-RELATED MATRIX-ASSOCIATED ACTIN-DEPENDENT REGULATOR OF CHROMATIN SUBFAMILY D"/>
    <property type="match status" value="1"/>
</dbReference>
<dbReference type="SUPFAM" id="SSF109715">
    <property type="entry name" value="DEK C-terminal domain"/>
    <property type="match status" value="1"/>
</dbReference>
<dbReference type="Gene3D" id="1.10.245.10">
    <property type="entry name" value="SWIB/MDM2 domain"/>
    <property type="match status" value="1"/>
</dbReference>
<dbReference type="Proteomes" id="UP000030641">
    <property type="component" value="Unassembled WGS sequence"/>
</dbReference>
<dbReference type="FunCoup" id="A0A074Y515">
    <property type="interactions" value="174"/>
</dbReference>